<feature type="domain" description="Nucleoside phosphorylase" evidence="3">
    <location>
        <begin position="285"/>
        <end position="476"/>
    </location>
</feature>
<name>A0ABT4Y045_METRE</name>
<dbReference type="Gene3D" id="3.40.50.1580">
    <property type="entry name" value="Nucleoside phosphorylase domain"/>
    <property type="match status" value="1"/>
</dbReference>
<dbReference type="Pfam" id="PF01048">
    <property type="entry name" value="PNP_UDP_1"/>
    <property type="match status" value="1"/>
</dbReference>
<keyword evidence="5" id="KW-0326">Glycosidase</keyword>
<comment type="catalytic activity">
    <reaction evidence="1">
        <text>AMP + H2O = D-ribose 5-phosphate + adenine</text>
        <dbReference type="Rhea" id="RHEA:20129"/>
        <dbReference type="ChEBI" id="CHEBI:15377"/>
        <dbReference type="ChEBI" id="CHEBI:16708"/>
        <dbReference type="ChEBI" id="CHEBI:78346"/>
        <dbReference type="ChEBI" id="CHEBI:456215"/>
        <dbReference type="EC" id="3.2.2.4"/>
    </reaction>
</comment>
<evidence type="ECO:0000259" key="3">
    <source>
        <dbReference type="Pfam" id="PF01048"/>
    </source>
</evidence>
<dbReference type="InterPro" id="IPR037109">
    <property type="entry name" value="AMP_N_sf"/>
</dbReference>
<dbReference type="EMBL" id="JANEWF010000002">
    <property type="protein sequence ID" value="MDA8482171.1"/>
    <property type="molecule type" value="Genomic_DNA"/>
</dbReference>
<dbReference type="GO" id="GO:0008714">
    <property type="term" value="F:AMP nucleosidase activity"/>
    <property type="evidence" value="ECO:0007669"/>
    <property type="project" value="UniProtKB-EC"/>
</dbReference>
<evidence type="ECO:0000259" key="4">
    <source>
        <dbReference type="Pfam" id="PF10423"/>
    </source>
</evidence>
<comment type="function">
    <text evidence="1">Catalyzes the hydrolysis of the N-glycosidic bond of AMP to form adenine and ribose 5-phosphate. Involved in regulation of AMP concentrations.</text>
</comment>
<sequence length="505" mass="56745">MEQDRAEFPARKQTVSSPSFNEFIVAATAEEAVTRLSAYYHRATDALSQALKRYLKERTLPSAAERELFRYPELRVTYHCQGEVPSTVRAYAKVQVPGTYSVTVTQPEDFRGYLLDQLGPLMEDFTVTVEVGVSQQNIPYPYVVEQGDELAGSGVTAAELARVFPSTDLSAASDGVADGLHDWDDFDHMPLALFDAARVDFSLRRLVHYTGSDWRHVQPWILLTNYHRYVDQFIRYGIDLLHEDSRYVRMVLPGNVVVERGMDEGEMQAIVDGVVWHRYQMPAYHLIAANGHGVTLVNIGVGPSNAKNITDHLAVLRPHCWLMIGHCGGLRQSQTIGDYVLAHAYMRRDGILDRVLPPNIPLPALAEVQQALQEAAAQVTGERGEDLKRRLRTGTVLTYDDRNWELRWAQERPLINLSRAVAVDMESGTVAAQGYRLRVPYGTLLCVSDKPLHSEIKLPGSASAFYQRAVSQHLRIGIAALDLLRSQLNALHSRKLRSFDEPPFR</sequence>
<dbReference type="SUPFAM" id="SSF53167">
    <property type="entry name" value="Purine and uridine phosphorylases"/>
    <property type="match status" value="1"/>
</dbReference>
<feature type="domain" description="AMP nucleoside phosphorylase N-terminal" evidence="4">
    <location>
        <begin position="31"/>
        <end position="185"/>
    </location>
</feature>
<evidence type="ECO:0000256" key="2">
    <source>
        <dbReference type="NCBIfam" id="TIGR01717"/>
    </source>
</evidence>
<evidence type="ECO:0000313" key="6">
    <source>
        <dbReference type="Proteomes" id="UP001211689"/>
    </source>
</evidence>
<comment type="similarity">
    <text evidence="1">Belongs to the AMP nucleosidase family.</text>
</comment>
<dbReference type="PANTHER" id="PTHR43691:SF6">
    <property type="entry name" value="AMP NUCLEOSIDASE"/>
    <property type="match status" value="1"/>
</dbReference>
<reference evidence="5 6" key="1">
    <citation type="submission" date="2022-07" db="EMBL/GenBank/DDBJ databases">
        <title>Genome Analysis of Selected Gammaproteobacteria from Nigerian Food snails.</title>
        <authorList>
            <person name="Okafor A.C."/>
        </authorList>
    </citation>
    <scope>NUCLEOTIDE SEQUENCE [LARGE SCALE GENOMIC DNA]</scope>
    <source>
        <strain evidence="5 6">Awg 2</strain>
    </source>
</reference>
<dbReference type="Pfam" id="PF10423">
    <property type="entry name" value="AMNp_N"/>
    <property type="match status" value="1"/>
</dbReference>
<dbReference type="Proteomes" id="UP001211689">
    <property type="component" value="Unassembled WGS sequence"/>
</dbReference>
<dbReference type="HAMAP" id="MF_01932">
    <property type="entry name" value="AMP_nucleosidase"/>
    <property type="match status" value="1"/>
</dbReference>
<proteinExistence type="inferred from homology"/>
<dbReference type="InterPro" id="IPR018953">
    <property type="entry name" value="AMP_nucleoside_Pase_N"/>
</dbReference>
<dbReference type="InterPro" id="IPR000845">
    <property type="entry name" value="Nucleoside_phosphorylase_d"/>
</dbReference>
<gene>
    <name evidence="1 5" type="primary">amn</name>
    <name evidence="5" type="ORF">NNO07_03760</name>
</gene>
<evidence type="ECO:0000256" key="1">
    <source>
        <dbReference type="HAMAP-Rule" id="MF_01932"/>
    </source>
</evidence>
<dbReference type="NCBIfam" id="TIGR01717">
    <property type="entry name" value="AMP-nucleosdse"/>
    <property type="match status" value="1"/>
</dbReference>
<keyword evidence="1 5" id="KW-0378">Hydrolase</keyword>
<evidence type="ECO:0000313" key="5">
    <source>
        <dbReference type="EMBL" id="MDA8482171.1"/>
    </source>
</evidence>
<keyword evidence="6" id="KW-1185">Reference proteome</keyword>
<comment type="caution">
    <text evidence="5">The sequence shown here is derived from an EMBL/GenBank/DDBJ whole genome shotgun (WGS) entry which is preliminary data.</text>
</comment>
<dbReference type="PANTHER" id="PTHR43691">
    <property type="entry name" value="URIDINE PHOSPHORYLASE"/>
    <property type="match status" value="1"/>
</dbReference>
<dbReference type="Gene3D" id="3.30.1730.10">
    <property type="entry name" value="AMP nucleoside phosphorylase, N-terminal domain"/>
    <property type="match status" value="1"/>
</dbReference>
<protein>
    <recommendedName>
        <fullName evidence="1 2">AMP nucleosidase</fullName>
        <ecNumber evidence="1 2">3.2.2.4</ecNumber>
    </recommendedName>
</protein>
<accession>A0ABT4Y045</accession>
<dbReference type="InterPro" id="IPR011271">
    <property type="entry name" value="AMP_nucleosidase"/>
</dbReference>
<organism evidence="5 6">
    <name type="scientific">Metapseudomonas resinovorans</name>
    <name type="common">Pseudomonas resinovorans</name>
    <dbReference type="NCBI Taxonomy" id="53412"/>
    <lineage>
        <taxon>Bacteria</taxon>
        <taxon>Pseudomonadati</taxon>
        <taxon>Pseudomonadota</taxon>
        <taxon>Gammaproteobacteria</taxon>
        <taxon>Pseudomonadales</taxon>
        <taxon>Pseudomonadaceae</taxon>
        <taxon>Metapseudomonas</taxon>
    </lineage>
</organism>
<dbReference type="InterPro" id="IPR035994">
    <property type="entry name" value="Nucleoside_phosphorylase_sf"/>
</dbReference>
<dbReference type="RefSeq" id="WP_190826822.1">
    <property type="nucleotide sequence ID" value="NZ_JANEWF010000002.1"/>
</dbReference>
<dbReference type="EC" id="3.2.2.4" evidence="1 2"/>
<dbReference type="NCBIfam" id="NF006142">
    <property type="entry name" value="PRK08292.1"/>
    <property type="match status" value="1"/>
</dbReference>